<keyword evidence="1" id="KW-1133">Transmembrane helix</keyword>
<proteinExistence type="predicted"/>
<keyword evidence="1" id="KW-0472">Membrane</keyword>
<evidence type="ECO:0000313" key="2">
    <source>
        <dbReference type="EMBL" id="VDO23759.1"/>
    </source>
</evidence>
<reference evidence="4" key="1">
    <citation type="submission" date="2017-02" db="UniProtKB">
        <authorList>
            <consortium name="WormBaseParasite"/>
        </authorList>
    </citation>
    <scope>IDENTIFICATION</scope>
</reference>
<keyword evidence="3" id="KW-1185">Reference proteome</keyword>
<sequence length="330" mass="38273">MLLSSTNHLICYFSFLHVIFMIITARQIHIIIRDNVTQACPSRKSAFQKSLLTKIAKFLLCYYVAEKILNMFQHSELIDRKTISVQFELMPLAGDADQLLITGQNGNRQTITFPGCFRARLNFQLKKLINNPYIESFIQFGTNIPCKVEEDEVTSNVKRICTNITEKNWCPQSDNQKLRSMLNGKSTCRFCNLCQPLKSFEKDLESYIQSEGPDHCNSTSLYKTFILKICTPSSQQLREKNLHYNGRSEEYWNYLKQGVLTAVVHIMDRPHVRATSLRQCQRLCRTYENYPTISESYRATLHQTIEELCVPADSYVACIYHTLRFDVINS</sequence>
<dbReference type="EMBL" id="UZAG01015849">
    <property type="protein sequence ID" value="VDO23759.1"/>
    <property type="molecule type" value="Genomic_DNA"/>
</dbReference>
<protein>
    <submittedName>
        <fullName evidence="2 4">Uncharacterized protein</fullName>
    </submittedName>
</protein>
<dbReference type="STRING" id="42155.A0A0R3QN57"/>
<reference evidence="2 3" key="2">
    <citation type="submission" date="2018-11" db="EMBL/GenBank/DDBJ databases">
        <authorList>
            <consortium name="Pathogen Informatics"/>
        </authorList>
    </citation>
    <scope>NUCLEOTIDE SEQUENCE [LARGE SCALE GENOMIC DNA]</scope>
</reference>
<accession>A0A0R3QN57</accession>
<organism evidence="4">
    <name type="scientific">Brugia timori</name>
    <dbReference type="NCBI Taxonomy" id="42155"/>
    <lineage>
        <taxon>Eukaryota</taxon>
        <taxon>Metazoa</taxon>
        <taxon>Ecdysozoa</taxon>
        <taxon>Nematoda</taxon>
        <taxon>Chromadorea</taxon>
        <taxon>Rhabditida</taxon>
        <taxon>Spirurina</taxon>
        <taxon>Spiruromorpha</taxon>
        <taxon>Filarioidea</taxon>
        <taxon>Onchocercidae</taxon>
        <taxon>Brugia</taxon>
    </lineage>
</organism>
<dbReference type="Proteomes" id="UP000280834">
    <property type="component" value="Unassembled WGS sequence"/>
</dbReference>
<evidence type="ECO:0000313" key="3">
    <source>
        <dbReference type="Proteomes" id="UP000280834"/>
    </source>
</evidence>
<name>A0A0R3QN57_9BILA</name>
<evidence type="ECO:0000313" key="4">
    <source>
        <dbReference type="WBParaSite" id="BTMF_0000914201-mRNA-1"/>
    </source>
</evidence>
<evidence type="ECO:0000256" key="1">
    <source>
        <dbReference type="SAM" id="Phobius"/>
    </source>
</evidence>
<dbReference type="AlphaFoldDB" id="A0A0R3QN57"/>
<keyword evidence="1" id="KW-0812">Transmembrane</keyword>
<dbReference type="WBParaSite" id="BTMF_0000914201-mRNA-1">
    <property type="protein sequence ID" value="BTMF_0000914201-mRNA-1"/>
    <property type="gene ID" value="BTMF_0000914201"/>
</dbReference>
<feature type="transmembrane region" description="Helical" evidence="1">
    <location>
        <begin position="6"/>
        <end position="25"/>
    </location>
</feature>
<gene>
    <name evidence="2" type="ORF">BTMF_LOCUS7193</name>
</gene>